<dbReference type="EMBL" id="CAUYUJ010007892">
    <property type="protein sequence ID" value="CAK0822296.1"/>
    <property type="molecule type" value="Genomic_DNA"/>
</dbReference>
<feature type="non-terminal residue" evidence="1">
    <location>
        <position position="271"/>
    </location>
</feature>
<evidence type="ECO:0000313" key="1">
    <source>
        <dbReference type="EMBL" id="CAK0822296.1"/>
    </source>
</evidence>
<proteinExistence type="predicted"/>
<protein>
    <submittedName>
        <fullName evidence="1">Uncharacterized protein</fullName>
    </submittedName>
</protein>
<accession>A0ABN9RV30</accession>
<gene>
    <name evidence="1" type="ORF">PCOR1329_LOCUS23355</name>
</gene>
<sequence length="271" mass="28854">VVRAGMLIWAGVATRAPERRAAAAARAVELSAREPRAQENAACIGSARSPWKAVRKRPQAARTSAMMVRGVVEDELVQALVVNLLGTDVGASGHVRDWPVANVAARVTQVEPDDIYASATLEAELSGAEVDRLIATGFAVWCEAWPRVLAACGGALASKLARVAKTRDNGALEVRNVFDLRRSGYSEMVDLPDMVALPRLGESTECFAMIANFEDALHALGVVGYRTVLCGGPACPLPRGRAAAFLGRSGQGMFDEKELHTQTYVDDPATV</sequence>
<feature type="non-terminal residue" evidence="1">
    <location>
        <position position="1"/>
    </location>
</feature>
<organism evidence="1 2">
    <name type="scientific">Prorocentrum cordatum</name>
    <dbReference type="NCBI Taxonomy" id="2364126"/>
    <lineage>
        <taxon>Eukaryota</taxon>
        <taxon>Sar</taxon>
        <taxon>Alveolata</taxon>
        <taxon>Dinophyceae</taxon>
        <taxon>Prorocentrales</taxon>
        <taxon>Prorocentraceae</taxon>
        <taxon>Prorocentrum</taxon>
    </lineage>
</organism>
<keyword evidence="2" id="KW-1185">Reference proteome</keyword>
<comment type="caution">
    <text evidence="1">The sequence shown here is derived from an EMBL/GenBank/DDBJ whole genome shotgun (WGS) entry which is preliminary data.</text>
</comment>
<reference evidence="1" key="1">
    <citation type="submission" date="2023-10" db="EMBL/GenBank/DDBJ databases">
        <authorList>
            <person name="Chen Y."/>
            <person name="Shah S."/>
            <person name="Dougan E. K."/>
            <person name="Thang M."/>
            <person name="Chan C."/>
        </authorList>
    </citation>
    <scope>NUCLEOTIDE SEQUENCE [LARGE SCALE GENOMIC DNA]</scope>
</reference>
<name>A0ABN9RV30_9DINO</name>
<evidence type="ECO:0000313" key="2">
    <source>
        <dbReference type="Proteomes" id="UP001189429"/>
    </source>
</evidence>
<dbReference type="Proteomes" id="UP001189429">
    <property type="component" value="Unassembled WGS sequence"/>
</dbReference>